<name>A0A7J7JD82_BUGNE</name>
<evidence type="ECO:0008006" key="4">
    <source>
        <dbReference type="Google" id="ProtNLM"/>
    </source>
</evidence>
<dbReference type="AlphaFoldDB" id="A0A7J7JD82"/>
<dbReference type="EMBL" id="VXIV02002696">
    <property type="protein sequence ID" value="KAF6023571.1"/>
    <property type="molecule type" value="Genomic_DNA"/>
</dbReference>
<feature type="region of interest" description="Disordered" evidence="1">
    <location>
        <begin position="325"/>
        <end position="345"/>
    </location>
</feature>
<accession>A0A7J7JD82</accession>
<evidence type="ECO:0000313" key="3">
    <source>
        <dbReference type="Proteomes" id="UP000593567"/>
    </source>
</evidence>
<feature type="region of interest" description="Disordered" evidence="1">
    <location>
        <begin position="410"/>
        <end position="447"/>
    </location>
</feature>
<dbReference type="Proteomes" id="UP000593567">
    <property type="component" value="Unassembled WGS sequence"/>
</dbReference>
<protein>
    <recommendedName>
        <fullName evidence="4">PTCD2</fullName>
    </recommendedName>
</protein>
<proteinExistence type="predicted"/>
<evidence type="ECO:0000256" key="1">
    <source>
        <dbReference type="SAM" id="MobiDB-lite"/>
    </source>
</evidence>
<evidence type="ECO:0000313" key="2">
    <source>
        <dbReference type="EMBL" id="KAF6023571.1"/>
    </source>
</evidence>
<comment type="caution">
    <text evidence="2">The sequence shown here is derived from an EMBL/GenBank/DDBJ whole genome shotgun (WGS) entry which is preliminary data.</text>
</comment>
<gene>
    <name evidence="2" type="ORF">EB796_018120</name>
</gene>
<keyword evidence="3" id="KW-1185">Reference proteome</keyword>
<organism evidence="2 3">
    <name type="scientific">Bugula neritina</name>
    <name type="common">Brown bryozoan</name>
    <name type="synonym">Sertularia neritina</name>
    <dbReference type="NCBI Taxonomy" id="10212"/>
    <lineage>
        <taxon>Eukaryota</taxon>
        <taxon>Metazoa</taxon>
        <taxon>Spiralia</taxon>
        <taxon>Lophotrochozoa</taxon>
        <taxon>Bryozoa</taxon>
        <taxon>Gymnolaemata</taxon>
        <taxon>Cheilostomatida</taxon>
        <taxon>Flustrina</taxon>
        <taxon>Buguloidea</taxon>
        <taxon>Bugulidae</taxon>
        <taxon>Bugula</taxon>
    </lineage>
</organism>
<sequence length="447" mass="50956">MACTASSMFRFRNTTRHLLPQLSCFKNVTAINSISKRHYLPLQVSKLESFDKRTKFYNQKFKEQERKLLLSRVVQTLENPDLELLVQDAVTYIYLAEKEDTQYFLPLVTKCYSQMQRDRENGMLYSSNLKLVAMKKCYMLNDPKTALEIVNADVSGDKHGKTYCVLMTMDLFLENRMHAECLDLAMRTLAEETPITVNWFYQLAIMSAFQLNTKEDLTKAAKIFDVKQIYQKDSESPSIGTSNRQLQRVMAMYCIKQNHLNAALTLINSITPATTVELNLKVLAYLHSDNLDAALRVAKMITVRNSAPEQPAEAADVVVGEVSEGLEDGESEGVEQSPAVAQPEENSIQGRLFRDVFFELRDAILEKEDDVGRNYLRFLNATFDDTVAKSKLPGYLTRLRQFSYQATMQKLMKESKKPPTSDTPSTELMSDVIDVEEEDKDKLESAV</sequence>
<reference evidence="2" key="1">
    <citation type="submission" date="2020-06" db="EMBL/GenBank/DDBJ databases">
        <title>Draft genome of Bugula neritina, a colonial animal packing powerful symbionts and potential medicines.</title>
        <authorList>
            <person name="Rayko M."/>
        </authorList>
    </citation>
    <scope>NUCLEOTIDE SEQUENCE [LARGE SCALE GENOMIC DNA]</scope>
    <source>
        <strain evidence="2">Kwan_BN1</strain>
    </source>
</reference>